<dbReference type="InterPro" id="IPR006145">
    <property type="entry name" value="PsdUridine_synth_RsuA/RluA"/>
</dbReference>
<feature type="region of interest" description="Disordered" evidence="4">
    <location>
        <begin position="510"/>
        <end position="546"/>
    </location>
</feature>
<dbReference type="Gene3D" id="3.10.290.10">
    <property type="entry name" value="RNA-binding S4 domain"/>
    <property type="match status" value="1"/>
</dbReference>
<dbReference type="SUPFAM" id="SSF55174">
    <property type="entry name" value="Alpha-L RNA-binding motif"/>
    <property type="match status" value="1"/>
</dbReference>
<evidence type="ECO:0000313" key="8">
    <source>
        <dbReference type="Proteomes" id="UP000028828"/>
    </source>
</evidence>
<feature type="domain" description="Pseudouridine synthase RsuA/RluA-like" evidence="6">
    <location>
        <begin position="554"/>
        <end position="699"/>
    </location>
</feature>
<dbReference type="SUPFAM" id="SSF55120">
    <property type="entry name" value="Pseudouridine synthase"/>
    <property type="match status" value="1"/>
</dbReference>
<reference evidence="7 8" key="1">
    <citation type="submission" date="2014-03" db="EMBL/GenBank/DDBJ databases">
        <authorList>
            <person name="Sibley D."/>
            <person name="Venepally P."/>
            <person name="Karamycheva S."/>
            <person name="Hadjithomas M."/>
            <person name="Khan A."/>
            <person name="Brunk B."/>
            <person name="Roos D."/>
            <person name="Caler E."/>
            <person name="Lorenzi H."/>
        </authorList>
    </citation>
    <scope>NUCLEOTIDE SEQUENCE [LARGE SCALE GENOMIC DNA]</scope>
    <source>
        <strain evidence="8">p89</strain>
    </source>
</reference>
<dbReference type="Pfam" id="PF00849">
    <property type="entry name" value="PseudoU_synth_2"/>
    <property type="match status" value="1"/>
</dbReference>
<dbReference type="GO" id="GO:0000455">
    <property type="term" value="P:enzyme-directed rRNA pseudouridine synthesis"/>
    <property type="evidence" value="ECO:0007669"/>
    <property type="project" value="TreeGrafter"/>
</dbReference>
<protein>
    <submittedName>
        <fullName evidence="7">RNA pseudouridine synthase superfamily protein</fullName>
    </submittedName>
</protein>
<dbReference type="VEuPathDB" id="ToxoDB:TGP89_205410"/>
<keyword evidence="3" id="KW-0694">RNA-binding</keyword>
<dbReference type="InterPro" id="IPR050188">
    <property type="entry name" value="RluA_PseudoU_synthase"/>
</dbReference>
<dbReference type="OrthoDB" id="354782at2759"/>
<feature type="chain" id="PRO_5001808351" evidence="5">
    <location>
        <begin position="39"/>
        <end position="826"/>
    </location>
</feature>
<feature type="compositionally biased region" description="Basic and acidic residues" evidence="4">
    <location>
        <begin position="298"/>
        <end position="323"/>
    </location>
</feature>
<organism evidence="7 8">
    <name type="scientific">Toxoplasma gondii p89</name>
    <dbReference type="NCBI Taxonomy" id="943119"/>
    <lineage>
        <taxon>Eukaryota</taxon>
        <taxon>Sar</taxon>
        <taxon>Alveolata</taxon>
        <taxon>Apicomplexa</taxon>
        <taxon>Conoidasida</taxon>
        <taxon>Coccidia</taxon>
        <taxon>Eucoccidiorida</taxon>
        <taxon>Eimeriorina</taxon>
        <taxon>Sarcocystidae</taxon>
        <taxon>Toxoplasma</taxon>
    </lineage>
</organism>
<dbReference type="InterPro" id="IPR006224">
    <property type="entry name" value="PsdUridine_synth_RluA-like_CS"/>
</dbReference>
<dbReference type="GO" id="GO:0003723">
    <property type="term" value="F:RNA binding"/>
    <property type="evidence" value="ECO:0007669"/>
    <property type="project" value="UniProtKB-KW"/>
</dbReference>
<keyword evidence="2" id="KW-0413">Isomerase</keyword>
<feature type="signal peptide" evidence="5">
    <location>
        <begin position="1"/>
        <end position="38"/>
    </location>
</feature>
<evidence type="ECO:0000256" key="3">
    <source>
        <dbReference type="PROSITE-ProRule" id="PRU00182"/>
    </source>
</evidence>
<dbReference type="EMBL" id="AEYI02001743">
    <property type="protein sequence ID" value="KFG33661.1"/>
    <property type="molecule type" value="Genomic_DNA"/>
</dbReference>
<proteinExistence type="inferred from homology"/>
<comment type="caution">
    <text evidence="7">The sequence shown here is derived from an EMBL/GenBank/DDBJ whole genome shotgun (WGS) entry which is preliminary data.</text>
</comment>
<sequence>MLWTGERRRCCASPHSWRNSAVFVVLLCVASELSLCSANQRHTFIACPPRTSYTVSRYCYGFYVTPLPFFGVGTGGYCSTGQVRTPEASSSIPTVSFFVSNVQRYLTFPSICLKHRAERQQTPYSDRRGMRATAAGNHVPTAFSSPFRHLNFQSSFFPSDITGLFSKKNIPVNAFCDSVLDRNHHSSNGPGTADARIPARSSARRRPNDGRDPKVEDGSLPCGTYVVSSESLFSHPASERLDRSLSKELGISRTLAASYFIRGHRVLVNETACTTPSRRLRSGDKVTYFLPSSHKPRERNTEEASCERADDTDMQKAVCRDGSAEFSDTSAPAMDRQGHSVDNLADPDSVESVVTDEVPGNVDKASPNGAAVMRVVKTSPVGRRSGSDNVTHTGKLPQPNSRIGLQEKKYWVGVYSDADRSLLTLLPDEKPLDVLYEDDDIVVINKPAGLLTHPPQLTVENIDKHNRLGSVVQRLFYKFLCSDGMFPETFLPLAKQAAFRKLNRNGCTMASRKTEEHPFKESTGNAGGEAPVEGPRGPTAECADGPSSVRMPRMQLALPEAISRPVSIVHRLDIGTSGALVAAKTAAAAENLKLQWADRKVLKGYIGLCTPEIHSLHEVDAPLRRHPTQRGRMEALSNESRSSFHDVCDETAQKDHSSYRIGAKPGVSVFAPLGGNGAYGMFAALALTGRTHQIRAHLEYIGHPLLGDLVYGNQTVNEELRRFVKNVVVNPRHHREEAATRMTRKEVQVSCCDAGPDVLAPAGNVKVHMRPFLHAYFLRFAHPRTGAAVNIKALLPADICQIAGKIGVDWELRADAAFERIHLNGF</sequence>
<dbReference type="PANTHER" id="PTHR21600:SF87">
    <property type="entry name" value="RNA PSEUDOURIDYLATE SYNTHASE DOMAIN-CONTAINING PROTEIN 1"/>
    <property type="match status" value="1"/>
</dbReference>
<dbReference type="PROSITE" id="PS01129">
    <property type="entry name" value="PSI_RLU"/>
    <property type="match status" value="1"/>
</dbReference>
<feature type="region of interest" description="Disordered" evidence="4">
    <location>
        <begin position="290"/>
        <end position="347"/>
    </location>
</feature>
<dbReference type="InterPro" id="IPR036986">
    <property type="entry name" value="S4_RNA-bd_sf"/>
</dbReference>
<name>A0A086JNE3_TOXGO</name>
<evidence type="ECO:0000256" key="5">
    <source>
        <dbReference type="SAM" id="SignalP"/>
    </source>
</evidence>
<keyword evidence="5" id="KW-0732">Signal</keyword>
<accession>A0A086JNE3</accession>
<dbReference type="PROSITE" id="PS50889">
    <property type="entry name" value="S4"/>
    <property type="match status" value="1"/>
</dbReference>
<comment type="similarity">
    <text evidence="1">Belongs to the pseudouridine synthase RluA family.</text>
</comment>
<dbReference type="AlphaFoldDB" id="A0A086JNE3"/>
<feature type="compositionally biased region" description="Basic and acidic residues" evidence="4">
    <location>
        <begin position="206"/>
        <end position="217"/>
    </location>
</feature>
<evidence type="ECO:0000259" key="6">
    <source>
        <dbReference type="Pfam" id="PF00849"/>
    </source>
</evidence>
<evidence type="ECO:0000313" key="7">
    <source>
        <dbReference type="EMBL" id="KFG33661.1"/>
    </source>
</evidence>
<feature type="region of interest" description="Disordered" evidence="4">
    <location>
        <begin position="183"/>
        <end position="221"/>
    </location>
</feature>
<dbReference type="Proteomes" id="UP000028828">
    <property type="component" value="Unassembled WGS sequence"/>
</dbReference>
<dbReference type="GO" id="GO:0009982">
    <property type="term" value="F:pseudouridine synthase activity"/>
    <property type="evidence" value="ECO:0007669"/>
    <property type="project" value="InterPro"/>
</dbReference>
<evidence type="ECO:0000256" key="1">
    <source>
        <dbReference type="ARBA" id="ARBA00010876"/>
    </source>
</evidence>
<dbReference type="PANTHER" id="PTHR21600">
    <property type="entry name" value="MITOCHONDRIAL RNA PSEUDOURIDINE SYNTHASE"/>
    <property type="match status" value="1"/>
</dbReference>
<evidence type="ECO:0000256" key="2">
    <source>
        <dbReference type="ARBA" id="ARBA00023235"/>
    </source>
</evidence>
<dbReference type="InterPro" id="IPR020103">
    <property type="entry name" value="PsdUridine_synth_cat_dom_sf"/>
</dbReference>
<gene>
    <name evidence="7" type="ORF">TGP89_205410</name>
</gene>
<dbReference type="CDD" id="cd00165">
    <property type="entry name" value="S4"/>
    <property type="match status" value="1"/>
</dbReference>
<dbReference type="Gene3D" id="3.30.2350.10">
    <property type="entry name" value="Pseudouridine synthase"/>
    <property type="match status" value="1"/>
</dbReference>
<evidence type="ECO:0000256" key="4">
    <source>
        <dbReference type="SAM" id="MobiDB-lite"/>
    </source>
</evidence>